<dbReference type="InterPro" id="IPR005839">
    <property type="entry name" value="Methylthiotransferase"/>
</dbReference>
<evidence type="ECO:0000313" key="18">
    <source>
        <dbReference type="EMBL" id="SJZ75252.1"/>
    </source>
</evidence>
<dbReference type="InterPro" id="IPR023404">
    <property type="entry name" value="rSAM_horseshoe"/>
</dbReference>
<keyword evidence="6 18" id="KW-0808">Transferase</keyword>
<evidence type="ECO:0000256" key="10">
    <source>
        <dbReference type="ARBA" id="ARBA00023004"/>
    </source>
</evidence>
<gene>
    <name evidence="18" type="ORF">SAMN02745191_1511</name>
</gene>
<dbReference type="Gene3D" id="3.40.50.12160">
    <property type="entry name" value="Methylthiotransferase, N-terminal domain"/>
    <property type="match status" value="1"/>
</dbReference>
<feature type="domain" description="Radical SAM core" evidence="17">
    <location>
        <begin position="144"/>
        <end position="374"/>
    </location>
</feature>
<reference evidence="19" key="1">
    <citation type="submission" date="2017-02" db="EMBL/GenBank/DDBJ databases">
        <authorList>
            <person name="Varghese N."/>
            <person name="Submissions S."/>
        </authorList>
    </citation>
    <scope>NUCLEOTIDE SEQUENCE [LARGE SCALE GENOMIC DNA]</scope>
    <source>
        <strain evidence="19">ATCC 25662</strain>
    </source>
</reference>
<dbReference type="PANTHER" id="PTHR11918:SF45">
    <property type="entry name" value="THREONYLCARBAMOYLADENOSINE TRNA METHYLTHIOTRANSFERASE"/>
    <property type="match status" value="1"/>
</dbReference>
<dbReference type="InterPro" id="IPR020612">
    <property type="entry name" value="Methylthiotransferase_CS"/>
</dbReference>
<proteinExistence type="inferred from homology"/>
<evidence type="ECO:0000256" key="8">
    <source>
        <dbReference type="ARBA" id="ARBA00022694"/>
    </source>
</evidence>
<evidence type="ECO:0000256" key="4">
    <source>
        <dbReference type="ARBA" id="ARBA00022485"/>
    </source>
</evidence>
<evidence type="ECO:0000256" key="12">
    <source>
        <dbReference type="ARBA" id="ARBA00031213"/>
    </source>
</evidence>
<dbReference type="InterPro" id="IPR007197">
    <property type="entry name" value="rSAM"/>
</dbReference>
<protein>
    <recommendedName>
        <fullName evidence="15">Threonylcarbamoyladenosine tRNA methylthiotransferase MtaB</fullName>
        <ecNumber evidence="3">2.8.4.5</ecNumber>
    </recommendedName>
    <alternativeName>
        <fullName evidence="12">tRNA-t(6)A37 methylthiotransferase</fullName>
    </alternativeName>
</protein>
<dbReference type="InterPro" id="IPR006638">
    <property type="entry name" value="Elp3/MiaA/NifB-like_rSAM"/>
</dbReference>
<dbReference type="GO" id="GO:0035598">
    <property type="term" value="F:tRNA (N(6)-L-threonylcarbamoyladenosine(37)-C(2))-methylthiotransferase activity"/>
    <property type="evidence" value="ECO:0007669"/>
    <property type="project" value="UniProtKB-EC"/>
</dbReference>
<evidence type="ECO:0000256" key="7">
    <source>
        <dbReference type="ARBA" id="ARBA00022691"/>
    </source>
</evidence>
<dbReference type="Pfam" id="PF00919">
    <property type="entry name" value="UPF0004"/>
    <property type="match status" value="1"/>
</dbReference>
<dbReference type="PANTHER" id="PTHR11918">
    <property type="entry name" value="RADICAL SAM PROTEINS"/>
    <property type="match status" value="1"/>
</dbReference>
<keyword evidence="10" id="KW-0408">Iron</keyword>
<evidence type="ECO:0000256" key="5">
    <source>
        <dbReference type="ARBA" id="ARBA00022490"/>
    </source>
</evidence>
<keyword evidence="5" id="KW-0963">Cytoplasm</keyword>
<dbReference type="PROSITE" id="PS51449">
    <property type="entry name" value="MTTASE_N"/>
    <property type="match status" value="1"/>
</dbReference>
<dbReference type="SUPFAM" id="SSF102114">
    <property type="entry name" value="Radical SAM enzymes"/>
    <property type="match status" value="1"/>
</dbReference>
<evidence type="ECO:0000256" key="15">
    <source>
        <dbReference type="ARBA" id="ARBA00069898"/>
    </source>
</evidence>
<evidence type="ECO:0000313" key="19">
    <source>
        <dbReference type="Proteomes" id="UP000243297"/>
    </source>
</evidence>
<dbReference type="RefSeq" id="WP_078711912.1">
    <property type="nucleotide sequence ID" value="NZ_FUWY01000004.1"/>
</dbReference>
<dbReference type="SMART" id="SM00729">
    <property type="entry name" value="Elp3"/>
    <property type="match status" value="1"/>
</dbReference>
<evidence type="ECO:0000256" key="1">
    <source>
        <dbReference type="ARBA" id="ARBA00001966"/>
    </source>
</evidence>
<evidence type="ECO:0000256" key="3">
    <source>
        <dbReference type="ARBA" id="ARBA00013273"/>
    </source>
</evidence>
<dbReference type="PROSITE" id="PS01278">
    <property type="entry name" value="MTTASE_RADICAL"/>
    <property type="match status" value="1"/>
</dbReference>
<evidence type="ECO:0000259" key="16">
    <source>
        <dbReference type="PROSITE" id="PS51449"/>
    </source>
</evidence>
<dbReference type="NCBIfam" id="TIGR01579">
    <property type="entry name" value="MiaB-like-C"/>
    <property type="match status" value="1"/>
</dbReference>
<keyword evidence="19" id="KW-1185">Reference proteome</keyword>
<dbReference type="Proteomes" id="UP000243297">
    <property type="component" value="Unassembled WGS sequence"/>
</dbReference>
<comment type="function">
    <text evidence="2">Catalyzes the methylthiolation of N6-threonylcarbamoyladenosine (t(6)A), leading to the formation of 2-methylthio-N6-threonylcarbamoyladenosine (ms(2)t(6)A) at position 37 in tRNAs that read codons beginning with adenine.</text>
</comment>
<keyword evidence="11" id="KW-0411">Iron-sulfur</keyword>
<keyword evidence="4" id="KW-0004">4Fe-4S</keyword>
<evidence type="ECO:0000256" key="2">
    <source>
        <dbReference type="ARBA" id="ARBA00002399"/>
    </source>
</evidence>
<dbReference type="InterPro" id="IPR013848">
    <property type="entry name" value="Methylthiotransferase_N"/>
</dbReference>
<dbReference type="AlphaFoldDB" id="A0A1T4N7S0"/>
<keyword evidence="9" id="KW-0479">Metal-binding</keyword>
<evidence type="ECO:0000256" key="11">
    <source>
        <dbReference type="ARBA" id="ARBA00023014"/>
    </source>
</evidence>
<keyword evidence="8" id="KW-0819">tRNA processing</keyword>
<dbReference type="EC" id="2.8.4.5" evidence="3"/>
<evidence type="ECO:0000259" key="17">
    <source>
        <dbReference type="PROSITE" id="PS51918"/>
    </source>
</evidence>
<dbReference type="FunFam" id="3.80.30.20:FF:000001">
    <property type="entry name" value="tRNA-2-methylthio-N(6)-dimethylallyladenosine synthase 2"/>
    <property type="match status" value="1"/>
</dbReference>
<dbReference type="GO" id="GO:0051539">
    <property type="term" value="F:4 iron, 4 sulfur cluster binding"/>
    <property type="evidence" value="ECO:0007669"/>
    <property type="project" value="UniProtKB-KW"/>
</dbReference>
<dbReference type="Pfam" id="PF04055">
    <property type="entry name" value="Radical_SAM"/>
    <property type="match status" value="1"/>
</dbReference>
<organism evidence="18 19">
    <name type="scientific">Anaerorhabdus furcosa</name>
    <dbReference type="NCBI Taxonomy" id="118967"/>
    <lineage>
        <taxon>Bacteria</taxon>
        <taxon>Bacillati</taxon>
        <taxon>Bacillota</taxon>
        <taxon>Erysipelotrichia</taxon>
        <taxon>Erysipelotrichales</taxon>
        <taxon>Erysipelotrichaceae</taxon>
        <taxon>Anaerorhabdus</taxon>
    </lineage>
</organism>
<dbReference type="STRING" id="118967.SAMN02745191_1511"/>
<dbReference type="EMBL" id="FUWY01000004">
    <property type="protein sequence ID" value="SJZ75252.1"/>
    <property type="molecule type" value="Genomic_DNA"/>
</dbReference>
<dbReference type="FunFam" id="3.40.50.12160:FF:000004">
    <property type="entry name" value="Threonylcarbamoyladenosine tRNA methylthiotransferase MtaB"/>
    <property type="match status" value="1"/>
</dbReference>
<dbReference type="SFLD" id="SFLDS00029">
    <property type="entry name" value="Radical_SAM"/>
    <property type="match status" value="1"/>
</dbReference>
<dbReference type="SFLD" id="SFLDG01061">
    <property type="entry name" value="methylthiotransferase"/>
    <property type="match status" value="1"/>
</dbReference>
<evidence type="ECO:0000256" key="14">
    <source>
        <dbReference type="ARBA" id="ARBA00061574"/>
    </source>
</evidence>
<evidence type="ECO:0000256" key="13">
    <source>
        <dbReference type="ARBA" id="ARBA00051661"/>
    </source>
</evidence>
<dbReference type="Gene3D" id="3.80.30.20">
    <property type="entry name" value="tm_1862 like domain"/>
    <property type="match status" value="1"/>
</dbReference>
<dbReference type="NCBIfam" id="TIGR00089">
    <property type="entry name" value="MiaB/RimO family radical SAM methylthiotransferase"/>
    <property type="match status" value="1"/>
</dbReference>
<evidence type="ECO:0000256" key="9">
    <source>
        <dbReference type="ARBA" id="ARBA00022723"/>
    </source>
</evidence>
<name>A0A1T4N7S0_9FIRM</name>
<evidence type="ECO:0000256" key="6">
    <source>
        <dbReference type="ARBA" id="ARBA00022679"/>
    </source>
</evidence>
<dbReference type="InterPro" id="IPR038135">
    <property type="entry name" value="Methylthiotransferase_N_sf"/>
</dbReference>
<dbReference type="SFLD" id="SFLDG01082">
    <property type="entry name" value="B12-binding_domain_containing"/>
    <property type="match status" value="1"/>
</dbReference>
<comment type="cofactor">
    <cofactor evidence="1">
        <name>[4Fe-4S] cluster</name>
        <dbReference type="ChEBI" id="CHEBI:49883"/>
    </cofactor>
</comment>
<dbReference type="InterPro" id="IPR006467">
    <property type="entry name" value="MiaB-like_bact"/>
</dbReference>
<accession>A0A1T4N7S0</accession>
<keyword evidence="7" id="KW-0949">S-adenosyl-L-methionine</keyword>
<comment type="similarity">
    <text evidence="14">Belongs to the methylthiotransferase family. MtaB subfamily.</text>
</comment>
<feature type="domain" description="MTTase N-terminal" evidence="16">
    <location>
        <begin position="7"/>
        <end position="119"/>
    </location>
</feature>
<dbReference type="InterPro" id="IPR058240">
    <property type="entry name" value="rSAM_sf"/>
</dbReference>
<sequence>MEEIKSMRYAISCLGCKVNTYEAESIGQSLRMMGYQEVDFKEEADVYLVFTCAVTNTAASKSRQKINQAIRQNEEAVICVVGCYVQINAENMKENERIDILVGSSHKQDIPRLIQEVVEKREKKVLVEDVRKEAAFETLSLSHFEHQTRAYMKIQDGCNQFCSYCIIPYARGKERSYPLEQVIETAKSLSMSHSEIVLAGIHTGRYGHDLNLTLATCMKEVLSAVSNIERIRISSIEITEITDELIELMKSTHRIARHLHIPIQSGCNATLKRMNRPYTKEEFIARVQEIREALPQISISTDLIVGFPQESEEEFCETLQTIQDCAFSFIHVFPFSSKTGTVAEKMSGQITDKIKKERVQTCSTLSKNLYYGYKSSFINKDVSVLIEEHRGNQSFGHSSEYLPVTVDGIHERNKMITVSISSMIDDELIGKVKG</sequence>
<dbReference type="PROSITE" id="PS51918">
    <property type="entry name" value="RADICAL_SAM"/>
    <property type="match status" value="1"/>
</dbReference>
<dbReference type="GO" id="GO:0046872">
    <property type="term" value="F:metal ion binding"/>
    <property type="evidence" value="ECO:0007669"/>
    <property type="project" value="UniProtKB-KW"/>
</dbReference>
<comment type="catalytic activity">
    <reaction evidence="13">
        <text>N(6)-L-threonylcarbamoyladenosine(37) in tRNA + (sulfur carrier)-SH + AH2 + 2 S-adenosyl-L-methionine = 2-methylsulfanyl-N(6)-L-threonylcarbamoyladenosine(37) in tRNA + (sulfur carrier)-H + 5'-deoxyadenosine + L-methionine + A + S-adenosyl-L-homocysteine + 2 H(+)</text>
        <dbReference type="Rhea" id="RHEA:37075"/>
        <dbReference type="Rhea" id="RHEA-COMP:10163"/>
        <dbReference type="Rhea" id="RHEA-COMP:11092"/>
        <dbReference type="Rhea" id="RHEA-COMP:14737"/>
        <dbReference type="Rhea" id="RHEA-COMP:14739"/>
        <dbReference type="ChEBI" id="CHEBI:13193"/>
        <dbReference type="ChEBI" id="CHEBI:15378"/>
        <dbReference type="ChEBI" id="CHEBI:17319"/>
        <dbReference type="ChEBI" id="CHEBI:17499"/>
        <dbReference type="ChEBI" id="CHEBI:29917"/>
        <dbReference type="ChEBI" id="CHEBI:57844"/>
        <dbReference type="ChEBI" id="CHEBI:57856"/>
        <dbReference type="ChEBI" id="CHEBI:59789"/>
        <dbReference type="ChEBI" id="CHEBI:64428"/>
        <dbReference type="ChEBI" id="CHEBI:74418"/>
        <dbReference type="ChEBI" id="CHEBI:74420"/>
        <dbReference type="EC" id="2.8.4.5"/>
    </reaction>
</comment>